<reference evidence="1 2" key="1">
    <citation type="submission" date="2018-11" db="EMBL/GenBank/DDBJ databases">
        <title>Complete Genome Sequence of Vbrio mediterranei 117-T6: a Potential Pathogen Bacteria Isolated from the Conchocelis of Pyropia.</title>
        <authorList>
            <person name="Liu Q."/>
        </authorList>
    </citation>
    <scope>NUCLEOTIDE SEQUENCE [LARGE SCALE GENOMIC DNA]</scope>
    <source>
        <strain evidence="1 2">117-T6</strain>
    </source>
</reference>
<dbReference type="EMBL" id="CP033577">
    <property type="protein sequence ID" value="AYV21182.1"/>
    <property type="molecule type" value="Genomic_DNA"/>
</dbReference>
<dbReference type="Gene3D" id="2.30.30.830">
    <property type="match status" value="1"/>
</dbReference>
<dbReference type="InterPro" id="IPR007446">
    <property type="entry name" value="PilP"/>
</dbReference>
<protein>
    <submittedName>
        <fullName evidence="1">Fimbrial protein</fullName>
    </submittedName>
</protein>
<evidence type="ECO:0000313" key="2">
    <source>
        <dbReference type="Proteomes" id="UP000279760"/>
    </source>
</evidence>
<evidence type="ECO:0000313" key="1">
    <source>
        <dbReference type="EMBL" id="AYV21182.1"/>
    </source>
</evidence>
<organism evidence="1 2">
    <name type="scientific">Vibrio mediterranei</name>
    <dbReference type="NCBI Taxonomy" id="689"/>
    <lineage>
        <taxon>Bacteria</taxon>
        <taxon>Pseudomonadati</taxon>
        <taxon>Pseudomonadota</taxon>
        <taxon>Gammaproteobacteria</taxon>
        <taxon>Vibrionales</taxon>
        <taxon>Vibrionaceae</taxon>
        <taxon>Vibrio</taxon>
    </lineage>
</organism>
<gene>
    <name evidence="1" type="ORF">ECB94_07690</name>
</gene>
<name>A0A3G4VC78_9VIBR</name>
<sequence>MRILGRKAMLVRISLMLISIAVLMGCRAKQDPLNEFVTQVLREAKTTQADTPFFPTIEVIKFTPINRSSPFDLPAMIQNHSQSVANLSCWQPKIRSKVPLERYSLNDMQLKGVMGKGEQRRGLVALPINRIVTVSAGQYIGENSGLIKQITADKLIIHETLPDGLGCWRQRQITLALK</sequence>
<accession>A0A3G4VC78</accession>
<dbReference type="Proteomes" id="UP000279760">
    <property type="component" value="Chromosome 1"/>
</dbReference>
<dbReference type="Pfam" id="PF04351">
    <property type="entry name" value="PilP"/>
    <property type="match status" value="1"/>
</dbReference>
<dbReference type="AlphaFoldDB" id="A0A3G4VC78"/>
<dbReference type="PIRSF" id="PIRSF016481">
    <property type="entry name" value="Pilus_assembly_PilP"/>
    <property type="match status" value="1"/>
</dbReference>
<dbReference type="PROSITE" id="PS51257">
    <property type="entry name" value="PROKAR_LIPOPROTEIN"/>
    <property type="match status" value="1"/>
</dbReference>
<proteinExistence type="predicted"/>